<feature type="transmembrane region" description="Helical" evidence="4">
    <location>
        <begin position="381"/>
        <end position="399"/>
    </location>
</feature>
<feature type="transmembrane region" description="Helical" evidence="4">
    <location>
        <begin position="278"/>
        <end position="298"/>
    </location>
</feature>
<dbReference type="InterPro" id="IPR011990">
    <property type="entry name" value="TPR-like_helical_dom_sf"/>
</dbReference>
<evidence type="ECO:0000256" key="3">
    <source>
        <dbReference type="PROSITE-ProRule" id="PRU00339"/>
    </source>
</evidence>
<organism evidence="5 6">
    <name type="scientific">Candidatus Yanofskybacteria bacterium RIFCSPHIGHO2_02_FULL_38_22b</name>
    <dbReference type="NCBI Taxonomy" id="1802673"/>
    <lineage>
        <taxon>Bacteria</taxon>
        <taxon>Candidatus Yanofskyibacteriota</taxon>
    </lineage>
</organism>
<feature type="transmembrane region" description="Helical" evidence="4">
    <location>
        <begin position="310"/>
        <end position="330"/>
    </location>
</feature>
<dbReference type="PROSITE" id="PS50293">
    <property type="entry name" value="TPR_REGION"/>
    <property type="match status" value="1"/>
</dbReference>
<evidence type="ECO:0000256" key="2">
    <source>
        <dbReference type="ARBA" id="ARBA00022803"/>
    </source>
</evidence>
<feature type="repeat" description="TPR" evidence="3">
    <location>
        <begin position="490"/>
        <end position="523"/>
    </location>
</feature>
<proteinExistence type="predicted"/>
<dbReference type="Proteomes" id="UP000176834">
    <property type="component" value="Unassembled WGS sequence"/>
</dbReference>
<keyword evidence="4" id="KW-0472">Membrane</keyword>
<dbReference type="Gene3D" id="1.25.40.10">
    <property type="entry name" value="Tetratricopeptide repeat domain"/>
    <property type="match status" value="1"/>
</dbReference>
<feature type="transmembrane region" description="Helical" evidence="4">
    <location>
        <begin position="124"/>
        <end position="141"/>
    </location>
</feature>
<comment type="caution">
    <text evidence="5">The sequence shown here is derived from an EMBL/GenBank/DDBJ whole genome shotgun (WGS) entry which is preliminary data.</text>
</comment>
<dbReference type="InterPro" id="IPR052346">
    <property type="entry name" value="O-mannosyl-transferase_TMTC"/>
</dbReference>
<evidence type="ECO:0000256" key="4">
    <source>
        <dbReference type="SAM" id="Phobius"/>
    </source>
</evidence>
<dbReference type="PROSITE" id="PS50005">
    <property type="entry name" value="TPR"/>
    <property type="match status" value="3"/>
</dbReference>
<dbReference type="InterPro" id="IPR019734">
    <property type="entry name" value="TPR_rpt"/>
</dbReference>
<evidence type="ECO:0000313" key="6">
    <source>
        <dbReference type="Proteomes" id="UP000176834"/>
    </source>
</evidence>
<gene>
    <name evidence="5" type="ORF">A3B86_00350</name>
</gene>
<feature type="transmembrane region" description="Helical" evidence="4">
    <location>
        <begin position="351"/>
        <end position="369"/>
    </location>
</feature>
<dbReference type="EMBL" id="MGJN01000018">
    <property type="protein sequence ID" value="OGN06631.1"/>
    <property type="molecule type" value="Genomic_DNA"/>
</dbReference>
<name>A0A1F8F0G7_9BACT</name>
<dbReference type="SMART" id="SM00028">
    <property type="entry name" value="TPR"/>
    <property type="match status" value="4"/>
</dbReference>
<dbReference type="AlphaFoldDB" id="A0A1F8F0G7"/>
<dbReference type="Pfam" id="PF13181">
    <property type="entry name" value="TPR_8"/>
    <property type="match status" value="3"/>
</dbReference>
<dbReference type="Pfam" id="PF00515">
    <property type="entry name" value="TPR_1"/>
    <property type="match status" value="1"/>
</dbReference>
<evidence type="ECO:0000256" key="1">
    <source>
        <dbReference type="ARBA" id="ARBA00022737"/>
    </source>
</evidence>
<evidence type="ECO:0000313" key="5">
    <source>
        <dbReference type="EMBL" id="OGN06631.1"/>
    </source>
</evidence>
<keyword evidence="1" id="KW-0677">Repeat</keyword>
<feature type="transmembrane region" description="Helical" evidence="4">
    <location>
        <begin position="238"/>
        <end position="258"/>
    </location>
</feature>
<keyword evidence="2 3" id="KW-0802">TPR repeat</keyword>
<reference evidence="5 6" key="1">
    <citation type="journal article" date="2016" name="Nat. Commun.">
        <title>Thousands of microbial genomes shed light on interconnected biogeochemical processes in an aquifer system.</title>
        <authorList>
            <person name="Anantharaman K."/>
            <person name="Brown C.T."/>
            <person name="Hug L.A."/>
            <person name="Sharon I."/>
            <person name="Castelle C.J."/>
            <person name="Probst A.J."/>
            <person name="Thomas B.C."/>
            <person name="Singh A."/>
            <person name="Wilkins M.J."/>
            <person name="Karaoz U."/>
            <person name="Brodie E.L."/>
            <person name="Williams K.H."/>
            <person name="Hubbard S.S."/>
            <person name="Banfield J.F."/>
        </authorList>
    </citation>
    <scope>NUCLEOTIDE SEQUENCE [LARGE SCALE GENOMIC DNA]</scope>
</reference>
<feature type="transmembrane region" description="Helical" evidence="4">
    <location>
        <begin position="188"/>
        <end position="218"/>
    </location>
</feature>
<dbReference type="SUPFAM" id="SSF48452">
    <property type="entry name" value="TPR-like"/>
    <property type="match status" value="1"/>
</dbReference>
<sequence>MTIQNVKVLRNIWLPIIILIVAGSFVYSFNLNNKLFWDDDDWIINNNFVHSTSWDNIKFWFSNSALAGVGLQSNYYRPFLFFTFALNYSISGVEPLLYHLLSNYIHVFNSILVFWLIRLVFKRNPLAFLVALFFLVHPLQTEAVTYISGRGDLLVTMFMLLALLFFYKSESVKDNSGNFTNKSLTTYYLLLTTFFLIFSLLSRETAIIFPVLALAFYVSVLSPDRFVKSLKTGLVKTWPYFAVVIVYGVLRLTLLNFINTLNFYTEQNLYSENVHVRLFTFLSILWEYLKLLIVPLGLHMERGATVYTSLFQWPVWGVAAVLVGILYILVRFYRLEIRNLKLEIQQPNSSYRIWLLGVSWFFIALGPVSGITPINALIYEHWLYLPMVGFWLIISYYLVKLFDYLKSRNLTTYYLLLTTVVAYFSFFSYQSIQHNKLWGNEAEFYKNILKYEPKSTRVNNNLGNFYYNEGDFNNAEIYYQKATEGDNTFAQPYYNLGSIFQARGDIKTAIQLYKKAIEIDPNFYYSYQNLAVIYAQRGDLVEAVKNIEKLKTLIPANPRVYYNSALVYLALNNKEQALTDLKEGLKHSSLDPETGRLIEELIKELQ</sequence>
<feature type="transmembrane region" description="Helical" evidence="4">
    <location>
        <begin position="411"/>
        <end position="429"/>
    </location>
</feature>
<keyword evidence="4" id="KW-1133">Transmembrane helix</keyword>
<feature type="transmembrane region" description="Helical" evidence="4">
    <location>
        <begin position="147"/>
        <end position="167"/>
    </location>
</feature>
<protein>
    <submittedName>
        <fullName evidence="5">Uncharacterized protein</fullName>
    </submittedName>
</protein>
<feature type="repeat" description="TPR" evidence="3">
    <location>
        <begin position="456"/>
        <end position="489"/>
    </location>
</feature>
<feature type="transmembrane region" description="Helical" evidence="4">
    <location>
        <begin position="12"/>
        <end position="29"/>
    </location>
</feature>
<dbReference type="PANTHER" id="PTHR44227">
    <property type="match status" value="1"/>
</dbReference>
<keyword evidence="4" id="KW-0812">Transmembrane</keyword>
<accession>A0A1F8F0G7</accession>
<dbReference type="PANTHER" id="PTHR44227:SF3">
    <property type="entry name" value="PROTEIN O-MANNOSYL-TRANSFERASE TMTC4"/>
    <property type="match status" value="1"/>
</dbReference>
<feature type="repeat" description="TPR" evidence="3">
    <location>
        <begin position="524"/>
        <end position="557"/>
    </location>
</feature>